<gene>
    <name evidence="2" type="ORF">GZH47_28840</name>
</gene>
<keyword evidence="1" id="KW-0472">Membrane</keyword>
<dbReference type="KEGG" id="prz:GZH47_28840"/>
<feature type="transmembrane region" description="Helical" evidence="1">
    <location>
        <begin position="7"/>
        <end position="25"/>
    </location>
</feature>
<keyword evidence="3" id="KW-1185">Reference proteome</keyword>
<feature type="transmembrane region" description="Helical" evidence="1">
    <location>
        <begin position="60"/>
        <end position="78"/>
    </location>
</feature>
<sequence>MGERLKKAFLLFLYSAGCGIFLFVFTIMKGMANLAFSLLAVLIAIHYFKRVSSIRSRIAFVVLALLFFLISVFIYAAVTAAKTAP</sequence>
<dbReference type="Proteomes" id="UP000479114">
    <property type="component" value="Chromosome"/>
</dbReference>
<feature type="transmembrane region" description="Helical" evidence="1">
    <location>
        <begin position="31"/>
        <end position="48"/>
    </location>
</feature>
<dbReference type="EMBL" id="CP048286">
    <property type="protein sequence ID" value="QHW34408.1"/>
    <property type="molecule type" value="Genomic_DNA"/>
</dbReference>
<dbReference type="AlphaFoldDB" id="A0A6C0P792"/>
<evidence type="ECO:0000313" key="2">
    <source>
        <dbReference type="EMBL" id="QHW34408.1"/>
    </source>
</evidence>
<protein>
    <submittedName>
        <fullName evidence="2">YfhO family protein</fullName>
    </submittedName>
</protein>
<reference evidence="2 3" key="1">
    <citation type="submission" date="2020-02" db="EMBL/GenBank/DDBJ databases">
        <title>Paenibacillus sp. nov., isolated from rhizosphere soil of tomato.</title>
        <authorList>
            <person name="Weon H.-Y."/>
            <person name="Lee S.A."/>
        </authorList>
    </citation>
    <scope>NUCLEOTIDE SEQUENCE [LARGE SCALE GENOMIC DNA]</scope>
    <source>
        <strain evidence="2 3">14171R-81</strain>
    </source>
</reference>
<name>A0A6C0P792_9BACL</name>
<proteinExistence type="predicted"/>
<dbReference type="RefSeq" id="WP_162644432.1">
    <property type="nucleotide sequence ID" value="NZ_CP048286.1"/>
</dbReference>
<accession>A0A6C0P792</accession>
<evidence type="ECO:0000256" key="1">
    <source>
        <dbReference type="SAM" id="Phobius"/>
    </source>
</evidence>
<organism evidence="2 3">
    <name type="scientific">Paenibacillus rhizovicinus</name>
    <dbReference type="NCBI Taxonomy" id="2704463"/>
    <lineage>
        <taxon>Bacteria</taxon>
        <taxon>Bacillati</taxon>
        <taxon>Bacillota</taxon>
        <taxon>Bacilli</taxon>
        <taxon>Bacillales</taxon>
        <taxon>Paenibacillaceae</taxon>
        <taxon>Paenibacillus</taxon>
    </lineage>
</organism>
<keyword evidence="1" id="KW-1133">Transmembrane helix</keyword>
<keyword evidence="1" id="KW-0812">Transmembrane</keyword>
<evidence type="ECO:0000313" key="3">
    <source>
        <dbReference type="Proteomes" id="UP000479114"/>
    </source>
</evidence>